<proteinExistence type="predicted"/>
<gene>
    <name evidence="2" type="ORF">EV421DRAFT_1433472</name>
</gene>
<protein>
    <submittedName>
        <fullName evidence="2">Uncharacterized protein</fullName>
    </submittedName>
</protein>
<evidence type="ECO:0000313" key="2">
    <source>
        <dbReference type="EMBL" id="KAK0433445.1"/>
    </source>
</evidence>
<sequence>MHESGILSTPIFMRWAGAAMVETGLISDRPSAIEEQTEKLLHPQLPKALREDLISAQDNIRETPKIREFAEHLLGSFRGQFTSDTDQYNLREAWRGLSELQKNLRFVISRQPSPNEATSRCVVDNMLARIVREVAERQGLDAIRYDHKVMTSMSKTYTKNAPVGIPTSMICDGQASFKLPLPTMRDIKKFASDHNILNEITSFREEAFDIFLCMLTVEFKANNVDASRHQILMDFAALLRHRKLLGFAQEYITGITACYSLDTFYYLSFFLGNLDNEGYVQHWNIGTLNIINPAELLQAYFWISSNITQFAVHAKDWHFDPTVPRDLEKLVWRAEYTGTCDRAVGTSESEGFEEHSRKCRHSDRQGRRQASPEHRRQAGAGYESEEFDEMIENDYGRKMVTLLDQNGHTYREPYYTASELIGASAVDEEREKATSEARERMRVQQGEMPSDYVMRRYLDSLATDGGTSFPVDDV</sequence>
<keyword evidence="3" id="KW-1185">Reference proteome</keyword>
<feature type="region of interest" description="Disordered" evidence="1">
    <location>
        <begin position="345"/>
        <end position="385"/>
    </location>
</feature>
<evidence type="ECO:0000256" key="1">
    <source>
        <dbReference type="SAM" id="MobiDB-lite"/>
    </source>
</evidence>
<dbReference type="AlphaFoldDB" id="A0AA39MHA1"/>
<dbReference type="Proteomes" id="UP001175226">
    <property type="component" value="Unassembled WGS sequence"/>
</dbReference>
<accession>A0AA39MHA1</accession>
<name>A0AA39MHA1_9AGAR</name>
<comment type="caution">
    <text evidence="2">The sequence shown here is derived from an EMBL/GenBank/DDBJ whole genome shotgun (WGS) entry which is preliminary data.</text>
</comment>
<reference evidence="2" key="1">
    <citation type="submission" date="2023-06" db="EMBL/GenBank/DDBJ databases">
        <authorList>
            <consortium name="Lawrence Berkeley National Laboratory"/>
            <person name="Ahrendt S."/>
            <person name="Sahu N."/>
            <person name="Indic B."/>
            <person name="Wong-Bajracharya J."/>
            <person name="Merenyi Z."/>
            <person name="Ke H.-M."/>
            <person name="Monk M."/>
            <person name="Kocsube S."/>
            <person name="Drula E."/>
            <person name="Lipzen A."/>
            <person name="Balint B."/>
            <person name="Henrissat B."/>
            <person name="Andreopoulos B."/>
            <person name="Martin F.M."/>
            <person name="Harder C.B."/>
            <person name="Rigling D."/>
            <person name="Ford K.L."/>
            <person name="Foster G.D."/>
            <person name="Pangilinan J."/>
            <person name="Papanicolaou A."/>
            <person name="Barry K."/>
            <person name="LaButti K."/>
            <person name="Viragh M."/>
            <person name="Koriabine M."/>
            <person name="Yan M."/>
            <person name="Riley R."/>
            <person name="Champramary S."/>
            <person name="Plett K.L."/>
            <person name="Tsai I.J."/>
            <person name="Slot J."/>
            <person name="Sipos G."/>
            <person name="Plett J."/>
            <person name="Nagy L.G."/>
            <person name="Grigoriev I.V."/>
        </authorList>
    </citation>
    <scope>NUCLEOTIDE SEQUENCE</scope>
    <source>
        <strain evidence="2">FPL87.14</strain>
    </source>
</reference>
<evidence type="ECO:0000313" key="3">
    <source>
        <dbReference type="Proteomes" id="UP001175226"/>
    </source>
</evidence>
<organism evidence="2 3">
    <name type="scientific">Armillaria borealis</name>
    <dbReference type="NCBI Taxonomy" id="47425"/>
    <lineage>
        <taxon>Eukaryota</taxon>
        <taxon>Fungi</taxon>
        <taxon>Dikarya</taxon>
        <taxon>Basidiomycota</taxon>
        <taxon>Agaricomycotina</taxon>
        <taxon>Agaricomycetes</taxon>
        <taxon>Agaricomycetidae</taxon>
        <taxon>Agaricales</taxon>
        <taxon>Marasmiineae</taxon>
        <taxon>Physalacriaceae</taxon>
        <taxon>Armillaria</taxon>
    </lineage>
</organism>
<feature type="compositionally biased region" description="Basic and acidic residues" evidence="1">
    <location>
        <begin position="352"/>
        <end position="376"/>
    </location>
</feature>
<dbReference type="EMBL" id="JAUEPT010000081">
    <property type="protein sequence ID" value="KAK0433445.1"/>
    <property type="molecule type" value="Genomic_DNA"/>
</dbReference>